<evidence type="ECO:0000313" key="4">
    <source>
        <dbReference type="Proteomes" id="UP001500467"/>
    </source>
</evidence>
<feature type="transmembrane region" description="Helical" evidence="1">
    <location>
        <begin position="80"/>
        <end position="105"/>
    </location>
</feature>
<dbReference type="EMBL" id="BAAALM010000015">
    <property type="protein sequence ID" value="GAA1214256.1"/>
    <property type="molecule type" value="Genomic_DNA"/>
</dbReference>
<keyword evidence="1" id="KW-1133">Transmembrane helix</keyword>
<name>A0ABP4G5U8_9PSEU</name>
<organism evidence="3 4">
    <name type="scientific">Prauserella alba</name>
    <dbReference type="NCBI Taxonomy" id="176898"/>
    <lineage>
        <taxon>Bacteria</taxon>
        <taxon>Bacillati</taxon>
        <taxon>Actinomycetota</taxon>
        <taxon>Actinomycetes</taxon>
        <taxon>Pseudonocardiales</taxon>
        <taxon>Pseudonocardiaceae</taxon>
        <taxon>Prauserella</taxon>
    </lineage>
</organism>
<evidence type="ECO:0000313" key="3">
    <source>
        <dbReference type="EMBL" id="GAA1214256.1"/>
    </source>
</evidence>
<feature type="chain" id="PRO_5045077008" evidence="2">
    <location>
        <begin position="23"/>
        <end position="202"/>
    </location>
</feature>
<reference evidence="4" key="1">
    <citation type="journal article" date="2019" name="Int. J. Syst. Evol. Microbiol.">
        <title>The Global Catalogue of Microorganisms (GCM) 10K type strain sequencing project: providing services to taxonomists for standard genome sequencing and annotation.</title>
        <authorList>
            <consortium name="The Broad Institute Genomics Platform"/>
            <consortium name="The Broad Institute Genome Sequencing Center for Infectious Disease"/>
            <person name="Wu L."/>
            <person name="Ma J."/>
        </authorList>
    </citation>
    <scope>NUCLEOTIDE SEQUENCE [LARGE SCALE GENOMIC DNA]</scope>
    <source>
        <strain evidence="4">JCM 13022</strain>
    </source>
</reference>
<feature type="signal peptide" evidence="2">
    <location>
        <begin position="1"/>
        <end position="22"/>
    </location>
</feature>
<sequence length="202" mass="21014">MIRIILATRAAHRALMATAALAAITYLAGTWTLRIDLSPARPNELVISDLCGIACATVVAIITGPRLWEWECAAGGHRARLVATTTALAGVALPVLCAAAVIPHVAGRTDWLFAITNVLALAALIQLVAPFVGPLWAGALAVVTWYGSGLIQNLIPEAIAFLPITGYPTAEPRTTAAGLLTIAALIVHACTLGSTARRRARA</sequence>
<dbReference type="RefSeq" id="WP_253858001.1">
    <property type="nucleotide sequence ID" value="NZ_BAAALM010000015.1"/>
</dbReference>
<accession>A0ABP4G5U8</accession>
<feature type="transmembrane region" description="Helical" evidence="1">
    <location>
        <begin position="175"/>
        <end position="196"/>
    </location>
</feature>
<feature type="transmembrane region" description="Helical" evidence="1">
    <location>
        <begin position="111"/>
        <end position="128"/>
    </location>
</feature>
<comment type="caution">
    <text evidence="3">The sequence shown here is derived from an EMBL/GenBank/DDBJ whole genome shotgun (WGS) entry which is preliminary data.</text>
</comment>
<feature type="transmembrane region" description="Helical" evidence="1">
    <location>
        <begin position="135"/>
        <end position="155"/>
    </location>
</feature>
<keyword evidence="2" id="KW-0732">Signal</keyword>
<keyword evidence="4" id="KW-1185">Reference proteome</keyword>
<feature type="transmembrane region" description="Helical" evidence="1">
    <location>
        <begin position="45"/>
        <end position="68"/>
    </location>
</feature>
<evidence type="ECO:0000256" key="2">
    <source>
        <dbReference type="SAM" id="SignalP"/>
    </source>
</evidence>
<dbReference type="Proteomes" id="UP001500467">
    <property type="component" value="Unassembled WGS sequence"/>
</dbReference>
<proteinExistence type="predicted"/>
<evidence type="ECO:0000256" key="1">
    <source>
        <dbReference type="SAM" id="Phobius"/>
    </source>
</evidence>
<gene>
    <name evidence="3" type="ORF">GCM10009675_40400</name>
</gene>
<protein>
    <submittedName>
        <fullName evidence="3">Uncharacterized protein</fullName>
    </submittedName>
</protein>
<keyword evidence="1" id="KW-0472">Membrane</keyword>
<keyword evidence="1" id="KW-0812">Transmembrane</keyword>
<feature type="transmembrane region" description="Helical" evidence="1">
    <location>
        <begin position="12"/>
        <end position="33"/>
    </location>
</feature>